<dbReference type="InterPro" id="IPR015324">
    <property type="entry name" value="Ribosomal_Rsm22-like"/>
</dbReference>
<dbReference type="EMBL" id="OUNR01000001">
    <property type="protein sequence ID" value="SPP63554.1"/>
    <property type="molecule type" value="Genomic_DNA"/>
</dbReference>
<dbReference type="GO" id="GO:0006412">
    <property type="term" value="P:translation"/>
    <property type="evidence" value="ECO:0007669"/>
    <property type="project" value="InterPro"/>
</dbReference>
<keyword evidence="4" id="KW-0411">Iron-sulfur</keyword>
<keyword evidence="6" id="KW-1185">Reference proteome</keyword>
<name>A0A330L1P6_9BACT</name>
<evidence type="ECO:0000256" key="3">
    <source>
        <dbReference type="ARBA" id="ARBA00023004"/>
    </source>
</evidence>
<dbReference type="Proteomes" id="UP000248168">
    <property type="component" value="Unassembled WGS sequence"/>
</dbReference>
<dbReference type="PANTHER" id="PTHR13184:SF5">
    <property type="entry name" value="METHYLTRANSFERASE-LIKE PROTEIN 17, MITOCHONDRIAL"/>
    <property type="match status" value="1"/>
</dbReference>
<dbReference type="CDD" id="cd02440">
    <property type="entry name" value="AdoMet_MTases"/>
    <property type="match status" value="1"/>
</dbReference>
<accession>A0A330L1P6</accession>
<organism evidence="5 6">
    <name type="scientific">Nitrospira lenta</name>
    <dbReference type="NCBI Taxonomy" id="1436998"/>
    <lineage>
        <taxon>Bacteria</taxon>
        <taxon>Pseudomonadati</taxon>
        <taxon>Nitrospirota</taxon>
        <taxon>Nitrospiria</taxon>
        <taxon>Nitrospirales</taxon>
        <taxon>Nitrospiraceae</taxon>
        <taxon>Nitrospira</taxon>
    </lineage>
</organism>
<proteinExistence type="predicted"/>
<evidence type="ECO:0000313" key="6">
    <source>
        <dbReference type="Proteomes" id="UP000248168"/>
    </source>
</evidence>
<dbReference type="Pfam" id="PF09243">
    <property type="entry name" value="Rsm22"/>
    <property type="match status" value="1"/>
</dbReference>
<dbReference type="GO" id="GO:0051536">
    <property type="term" value="F:iron-sulfur cluster binding"/>
    <property type="evidence" value="ECO:0007669"/>
    <property type="project" value="UniProtKB-KW"/>
</dbReference>
<dbReference type="RefSeq" id="WP_121988068.1">
    <property type="nucleotide sequence ID" value="NZ_OUNR01000001.1"/>
</dbReference>
<dbReference type="InterPro" id="IPR029063">
    <property type="entry name" value="SAM-dependent_MTases_sf"/>
</dbReference>
<dbReference type="SUPFAM" id="SSF53335">
    <property type="entry name" value="S-adenosyl-L-methionine-dependent methyltransferases"/>
    <property type="match status" value="1"/>
</dbReference>
<protein>
    <recommendedName>
        <fullName evidence="7">Methyltransferase domain-containing protein</fullName>
    </recommendedName>
</protein>
<reference evidence="6" key="1">
    <citation type="submission" date="2018-04" db="EMBL/GenBank/DDBJ databases">
        <authorList>
            <person name="Lucker S."/>
            <person name="Sakoula D."/>
        </authorList>
    </citation>
    <scope>NUCLEOTIDE SEQUENCE [LARGE SCALE GENOMIC DNA]</scope>
</reference>
<dbReference type="GO" id="GO:0015935">
    <property type="term" value="C:small ribosomal subunit"/>
    <property type="evidence" value="ECO:0007669"/>
    <property type="project" value="TreeGrafter"/>
</dbReference>
<dbReference type="AlphaFoldDB" id="A0A330L1P6"/>
<keyword evidence="2" id="KW-0809">Transit peptide</keyword>
<evidence type="ECO:0000256" key="1">
    <source>
        <dbReference type="ARBA" id="ARBA00022723"/>
    </source>
</evidence>
<evidence type="ECO:0000256" key="2">
    <source>
        <dbReference type="ARBA" id="ARBA00022946"/>
    </source>
</evidence>
<gene>
    <name evidence="5" type="ORF">NITLEN_10640</name>
</gene>
<dbReference type="InParanoid" id="A0A330L1P6"/>
<evidence type="ECO:0000256" key="4">
    <source>
        <dbReference type="ARBA" id="ARBA00023014"/>
    </source>
</evidence>
<keyword evidence="1" id="KW-0479">Metal-binding</keyword>
<dbReference type="GO" id="GO:0008168">
    <property type="term" value="F:methyltransferase activity"/>
    <property type="evidence" value="ECO:0007669"/>
    <property type="project" value="InterPro"/>
</dbReference>
<evidence type="ECO:0000313" key="5">
    <source>
        <dbReference type="EMBL" id="SPP63554.1"/>
    </source>
</evidence>
<dbReference type="GO" id="GO:0046872">
    <property type="term" value="F:metal ion binding"/>
    <property type="evidence" value="ECO:0007669"/>
    <property type="project" value="UniProtKB-KW"/>
</dbReference>
<keyword evidence="3" id="KW-0408">Iron</keyword>
<dbReference type="PANTHER" id="PTHR13184">
    <property type="entry name" value="37S RIBOSOMAL PROTEIN S22"/>
    <property type="match status" value="1"/>
</dbReference>
<dbReference type="Gene3D" id="3.40.50.150">
    <property type="entry name" value="Vaccinia Virus protein VP39"/>
    <property type="match status" value="1"/>
</dbReference>
<evidence type="ECO:0008006" key="7">
    <source>
        <dbReference type="Google" id="ProtNLM"/>
    </source>
</evidence>
<dbReference type="GO" id="GO:0003735">
    <property type="term" value="F:structural constituent of ribosome"/>
    <property type="evidence" value="ECO:0007669"/>
    <property type="project" value="TreeGrafter"/>
</dbReference>
<sequence length="406" mass="45485">MAFNQRQSVATLSPIMLRSIEQVAANSALLNHDHIAQAVADLSRLFTKDRASLKSDYLDHPAHAVAYLKYFLPVNLSKVQALLDEMPPGWPDQASGRSIRILDVGSGPGVGALAVRDWLHQHWPDRIKDLSVVAIDISAGALKQARQLWDAYSRESGVTGGQLMAHEGNVERSPNGAWLSQVDQQAPYDLIIAANCLNELFSRTADPVESRGKLVTQLLARLAPTGTLMIVEPALRDTSRALHQLRNRLIEEKHCTIYSPCLHENSCPALVNPFDWCHEERGWEPPPGIQKIDEAVGFIKDALKFSYLLLRKDGRTIVEHRPDVYRVVSELRELKGEKRAWLCNELGRSEIGRQDRLRSDSNASFDDWHRGALVQIERVMRKEREGKVSAVGRIDGDGRVRIIRSA</sequence>
<dbReference type="InterPro" id="IPR052571">
    <property type="entry name" value="Mt_RNA_Methyltransferase"/>
</dbReference>